<dbReference type="InterPro" id="IPR041480">
    <property type="entry name" value="CIDR1_gamma"/>
</dbReference>
<dbReference type="GO" id="GO:0046789">
    <property type="term" value="F:host cell surface receptor binding"/>
    <property type="evidence" value="ECO:0007669"/>
    <property type="project" value="InterPro"/>
</dbReference>
<dbReference type="Pfam" id="PF18562">
    <property type="entry name" value="CIDR1_gamma"/>
    <property type="match status" value="1"/>
</dbReference>
<dbReference type="InterPro" id="IPR042202">
    <property type="entry name" value="Duffy-ag-bd_sf"/>
</dbReference>
<dbReference type="FunFam" id="1.20.58.1930:FF:000001">
    <property type="entry name" value="Erythrocyte membrane protein 1, PfEMP1"/>
    <property type="match status" value="1"/>
</dbReference>
<dbReference type="GO" id="GO:0016020">
    <property type="term" value="C:membrane"/>
    <property type="evidence" value="ECO:0007669"/>
    <property type="project" value="InterPro"/>
</dbReference>
<dbReference type="FunFam" id="1.20.58.830:FF:000001">
    <property type="entry name" value="Erythrocyte membrane protein 1, PfEMP1"/>
    <property type="match status" value="1"/>
</dbReference>
<evidence type="ECO:0000313" key="6">
    <source>
        <dbReference type="Proteomes" id="UP000030708"/>
    </source>
</evidence>
<feature type="domain" description="Cysteine-rich interdomain region 1 gamma" evidence="3">
    <location>
        <begin position="344"/>
        <end position="394"/>
    </location>
</feature>
<reference evidence="5 6" key="1">
    <citation type="submission" date="2013-02" db="EMBL/GenBank/DDBJ databases">
        <title>The Genome Annotation of Plasmodium falciparum Tanzania (2000708).</title>
        <authorList>
            <consortium name="The Broad Institute Genome Sequencing Platform"/>
            <consortium name="The Broad Institute Genome Sequencing Center for Infectious Disease"/>
            <person name="Neafsey D."/>
            <person name="Hoffman S."/>
            <person name="Volkman S."/>
            <person name="Rosenthal P."/>
            <person name="Walker B."/>
            <person name="Young S.K."/>
            <person name="Zeng Q."/>
            <person name="Gargeya S."/>
            <person name="Fitzgerald M."/>
            <person name="Haas B."/>
            <person name="Abouelleil A."/>
            <person name="Allen A.W."/>
            <person name="Alvarado L."/>
            <person name="Arachchi H.M."/>
            <person name="Berlin A.M."/>
            <person name="Chapman S.B."/>
            <person name="Gainer-Dewar J."/>
            <person name="Goldberg J."/>
            <person name="Griggs A."/>
            <person name="Gujja S."/>
            <person name="Hansen M."/>
            <person name="Howarth C."/>
            <person name="Imamovic A."/>
            <person name="Ireland A."/>
            <person name="Larimer J."/>
            <person name="McCowan C."/>
            <person name="Murphy C."/>
            <person name="Pearson M."/>
            <person name="Poon T.W."/>
            <person name="Priest M."/>
            <person name="Roberts A."/>
            <person name="Saif S."/>
            <person name="Shea T."/>
            <person name="Sisk P."/>
            <person name="Sykes S."/>
            <person name="Wortman J."/>
            <person name="Nusbaum C."/>
            <person name="Birren B."/>
        </authorList>
    </citation>
    <scope>NUCLEOTIDE SEQUENCE [LARGE SCALE GENOMIC DNA]</scope>
    <source>
        <strain evidence="6">Tanzania (2000708)</strain>
    </source>
</reference>
<dbReference type="Pfam" id="PF03011">
    <property type="entry name" value="PFEMP"/>
    <property type="match status" value="1"/>
</dbReference>
<dbReference type="Gene3D" id="1.20.1310.20">
    <property type="entry name" value="Duffy-antigen binding domain"/>
    <property type="match status" value="1"/>
</dbReference>
<dbReference type="Pfam" id="PF22672">
    <property type="entry name" value="DBL_C"/>
    <property type="match status" value="1"/>
</dbReference>
<reference evidence="5 6" key="2">
    <citation type="submission" date="2013-02" db="EMBL/GenBank/DDBJ databases">
        <title>The Genome Sequence of Plasmodium falciparum Tanzania (2000708).</title>
        <authorList>
            <consortium name="The Broad Institute Genome Sequencing Platform"/>
            <consortium name="The Broad Institute Genome Sequencing Center for Infectious Disease"/>
            <person name="Neafsey D."/>
            <person name="Cheeseman I."/>
            <person name="Volkman S."/>
            <person name="Adams J."/>
            <person name="Walker B."/>
            <person name="Young S.K."/>
            <person name="Zeng Q."/>
            <person name="Gargeya S."/>
            <person name="Fitzgerald M."/>
            <person name="Haas B."/>
            <person name="Abouelleil A."/>
            <person name="Alvarado L."/>
            <person name="Arachchi H.M."/>
            <person name="Berlin A.M."/>
            <person name="Chapman S.B."/>
            <person name="Dewar J."/>
            <person name="Goldberg J."/>
            <person name="Griggs A."/>
            <person name="Gujja S."/>
            <person name="Hansen M."/>
            <person name="Howarth C."/>
            <person name="Imamovic A."/>
            <person name="Larimer J."/>
            <person name="McCowan C."/>
            <person name="Murphy C."/>
            <person name="Neiman D."/>
            <person name="Pearson M."/>
            <person name="Priest M."/>
            <person name="Roberts A."/>
            <person name="Saif S."/>
            <person name="Shea T."/>
            <person name="Sisk P."/>
            <person name="Sykes S."/>
            <person name="Wortman J."/>
            <person name="Nusbaum C."/>
            <person name="Birren B."/>
        </authorList>
    </citation>
    <scope>NUCLEOTIDE SEQUENCE [LARGE SCALE GENOMIC DNA]</scope>
    <source>
        <strain evidence="6">Tanzania (2000708)</strain>
    </source>
</reference>
<evidence type="ECO:0000259" key="4">
    <source>
        <dbReference type="Pfam" id="PF22672"/>
    </source>
</evidence>
<protein>
    <recommendedName>
        <fullName evidence="7">Duffy-binding-like domain-containing protein</fullName>
    </recommendedName>
</protein>
<dbReference type="Pfam" id="PF05424">
    <property type="entry name" value="Duffy_binding"/>
    <property type="match status" value="1"/>
</dbReference>
<dbReference type="InterPro" id="IPR008602">
    <property type="entry name" value="Duffy-antigen-binding"/>
</dbReference>
<dbReference type="InterPro" id="IPR054595">
    <property type="entry name" value="DBL_C"/>
</dbReference>
<dbReference type="Gene3D" id="1.20.58.1930">
    <property type="match status" value="1"/>
</dbReference>
<feature type="domain" description="Duffy-antigen binding" evidence="2">
    <location>
        <begin position="1"/>
        <end position="109"/>
    </location>
</feature>
<accession>A0A024WB82</accession>
<gene>
    <name evidence="5" type="ORF">PFTANZ_01659</name>
</gene>
<organism evidence="5 6">
    <name type="scientific">Plasmodium falciparum Tanzania</name>
    <name type="common">2000708</name>
    <dbReference type="NCBI Taxonomy" id="1036725"/>
    <lineage>
        <taxon>Eukaryota</taxon>
        <taxon>Sar</taxon>
        <taxon>Alveolata</taxon>
        <taxon>Apicomplexa</taxon>
        <taxon>Aconoidasida</taxon>
        <taxon>Haemosporida</taxon>
        <taxon>Plasmodiidae</taxon>
        <taxon>Plasmodium</taxon>
        <taxon>Plasmodium (Laverania)</taxon>
    </lineage>
</organism>
<dbReference type="InterPro" id="IPR004258">
    <property type="entry name" value="DBL"/>
</dbReference>
<dbReference type="SUPFAM" id="SSF140924">
    <property type="entry name" value="Duffy binding domain-like"/>
    <property type="match status" value="2"/>
</dbReference>
<sequence>MFYTLGDYRDILYSGDTVNGGNEDKIKKAIDNYFQNISEQNGGGGPPSLSGEKTTPKDWWDKIAEPIWNGMICALTYDTNTTSGTAPKQIDAVKSALLDTNNKPKNHDYNSVKLDNSGEKTTLNNPKLKDFVEIPTYFRYLEEWGESFCRERRKRLEKIKVDCNVEESGRRGGVIKRQYSGDGEDCETISNHDYSNVPSLEGPKCSKPCSSYRKWIGRKKDEYEKQQNAFTKQKEKCQTQSNGAGRNNEGNGVCGKEGKCDTAASFLEKLGPCKKENGKDKKGDDYINFTDTDQTFGHENYCDPCPVFKDICKKKDCRNASNNMCNGKDFITADDIQKLGTSTDDLYMLVSDNGEKGFGDLKEACNGKGIFEGIRKDEWKCTYFCKSDVCGLKKDNNHIDEKQIILIRALFKRWVEYFFEDYNKIKNKISHCTKKGEESSCIKDCKDKCDCVGQWVEKKRVEWENIKNRFNEQYKNADSGDTFPVRSFLEELIPKIAVVNDQDNVIKLSKFDNPCGCSFEANSQNKNGHKDAID</sequence>
<dbReference type="AlphaFoldDB" id="A0A024WB82"/>
<evidence type="ECO:0000259" key="1">
    <source>
        <dbReference type="Pfam" id="PF03011"/>
    </source>
</evidence>
<feature type="non-terminal residue" evidence="5">
    <location>
        <position position="534"/>
    </location>
</feature>
<feature type="domain" description="Duffy-binding-like" evidence="4">
    <location>
        <begin position="143"/>
        <end position="299"/>
    </location>
</feature>
<name>A0A024WB82_PLAFA</name>
<proteinExistence type="predicted"/>
<dbReference type="Gene3D" id="1.20.58.830">
    <property type="match status" value="1"/>
</dbReference>
<evidence type="ECO:0000259" key="2">
    <source>
        <dbReference type="Pfam" id="PF05424"/>
    </source>
</evidence>
<evidence type="ECO:0008006" key="7">
    <source>
        <dbReference type="Google" id="ProtNLM"/>
    </source>
</evidence>
<evidence type="ECO:0000259" key="3">
    <source>
        <dbReference type="Pfam" id="PF18562"/>
    </source>
</evidence>
<dbReference type="EMBL" id="KI926352">
    <property type="protein sequence ID" value="ETW37640.1"/>
    <property type="molecule type" value="Genomic_DNA"/>
</dbReference>
<feature type="domain" description="Duffy-binding-like" evidence="1">
    <location>
        <begin position="410"/>
        <end position="534"/>
    </location>
</feature>
<dbReference type="Proteomes" id="UP000030708">
    <property type="component" value="Unassembled WGS sequence"/>
</dbReference>
<evidence type="ECO:0000313" key="5">
    <source>
        <dbReference type="EMBL" id="ETW37640.1"/>
    </source>
</evidence>